<dbReference type="InterPro" id="IPR009003">
    <property type="entry name" value="Peptidase_S1_PA"/>
</dbReference>
<evidence type="ECO:0000256" key="3">
    <source>
        <dbReference type="ARBA" id="ARBA00022729"/>
    </source>
</evidence>
<dbReference type="InterPro" id="IPR008256">
    <property type="entry name" value="Peptidase_S1B"/>
</dbReference>
<comment type="similarity">
    <text evidence="1 6">Belongs to the peptidase S1B family.</text>
</comment>
<gene>
    <name evidence="7" type="ORF">DFP88_103183</name>
</gene>
<dbReference type="GO" id="GO:0008236">
    <property type="term" value="F:serine-type peptidase activity"/>
    <property type="evidence" value="ECO:0007669"/>
    <property type="project" value="UniProtKB-KW"/>
</dbReference>
<feature type="signal peptide" evidence="6">
    <location>
        <begin position="1"/>
        <end position="19"/>
    </location>
</feature>
<evidence type="ECO:0000256" key="6">
    <source>
        <dbReference type="RuleBase" id="RU004296"/>
    </source>
</evidence>
<keyword evidence="3 6" id="KW-0732">Signal</keyword>
<accession>A0A318SQ71</accession>
<protein>
    <recommendedName>
        <fullName evidence="6">Serine protease</fullName>
        <ecNumber evidence="6">3.4.21.-</ecNumber>
    </recommendedName>
</protein>
<keyword evidence="4 6" id="KW-0378">Hydrolase</keyword>
<dbReference type="GO" id="GO:0006508">
    <property type="term" value="P:proteolysis"/>
    <property type="evidence" value="ECO:0007669"/>
    <property type="project" value="UniProtKB-KW"/>
</dbReference>
<evidence type="ECO:0000256" key="5">
    <source>
        <dbReference type="ARBA" id="ARBA00022825"/>
    </source>
</evidence>
<dbReference type="InterPro" id="IPR043504">
    <property type="entry name" value="Peptidase_S1_PA_chymotrypsin"/>
</dbReference>
<name>A0A318SQ71_9RHOB</name>
<dbReference type="AlphaFoldDB" id="A0A318SQ71"/>
<dbReference type="RefSeq" id="WP_181418616.1">
    <property type="nucleotide sequence ID" value="NZ_QJTE01000003.1"/>
</dbReference>
<comment type="caution">
    <text evidence="7">The sequence shown here is derived from an EMBL/GenBank/DDBJ whole genome shotgun (WGS) entry which is preliminary data.</text>
</comment>
<dbReference type="Proteomes" id="UP000248311">
    <property type="component" value="Unassembled WGS sequence"/>
</dbReference>
<dbReference type="Pfam" id="PF13365">
    <property type="entry name" value="Trypsin_2"/>
    <property type="match status" value="1"/>
</dbReference>
<dbReference type="SUPFAM" id="SSF50494">
    <property type="entry name" value="Trypsin-like serine proteases"/>
    <property type="match status" value="1"/>
</dbReference>
<evidence type="ECO:0000313" key="7">
    <source>
        <dbReference type="EMBL" id="PYE83822.1"/>
    </source>
</evidence>
<dbReference type="PRINTS" id="PR00839">
    <property type="entry name" value="V8PROTEASE"/>
</dbReference>
<evidence type="ECO:0000256" key="4">
    <source>
        <dbReference type="ARBA" id="ARBA00022801"/>
    </source>
</evidence>
<proteinExistence type="inferred from homology"/>
<dbReference type="EC" id="3.4.21.-" evidence="6"/>
<evidence type="ECO:0000313" key="8">
    <source>
        <dbReference type="Proteomes" id="UP000248311"/>
    </source>
</evidence>
<dbReference type="Gene3D" id="2.40.10.10">
    <property type="entry name" value="Trypsin-like serine proteases"/>
    <property type="match status" value="1"/>
</dbReference>
<keyword evidence="2 6" id="KW-0645">Protease</keyword>
<keyword evidence="8" id="KW-1185">Reference proteome</keyword>
<organism evidence="7 8">
    <name type="scientific">Pseudoroseicyclus aestuarii</name>
    <dbReference type="NCBI Taxonomy" id="1795041"/>
    <lineage>
        <taxon>Bacteria</taxon>
        <taxon>Pseudomonadati</taxon>
        <taxon>Pseudomonadota</taxon>
        <taxon>Alphaproteobacteria</taxon>
        <taxon>Rhodobacterales</taxon>
        <taxon>Paracoccaceae</taxon>
        <taxon>Pseudoroseicyclus</taxon>
    </lineage>
</organism>
<reference evidence="7 8" key="1">
    <citation type="submission" date="2018-06" db="EMBL/GenBank/DDBJ databases">
        <title>Genomic Encyclopedia of Type Strains, Phase III (KMG-III): the genomes of soil and plant-associated and newly described type strains.</title>
        <authorList>
            <person name="Whitman W."/>
        </authorList>
    </citation>
    <scope>NUCLEOTIDE SEQUENCE [LARGE SCALE GENOMIC DNA]</scope>
    <source>
        <strain evidence="7 8">CECT 9025</strain>
    </source>
</reference>
<feature type="chain" id="PRO_5016190356" description="Serine protease" evidence="6">
    <location>
        <begin position="20"/>
        <end position="202"/>
    </location>
</feature>
<evidence type="ECO:0000256" key="1">
    <source>
        <dbReference type="ARBA" id="ARBA00008764"/>
    </source>
</evidence>
<keyword evidence="5 6" id="KW-0720">Serine protease</keyword>
<evidence type="ECO:0000256" key="2">
    <source>
        <dbReference type="ARBA" id="ARBA00022670"/>
    </source>
</evidence>
<dbReference type="EMBL" id="QJTE01000003">
    <property type="protein sequence ID" value="PYE83822.1"/>
    <property type="molecule type" value="Genomic_DNA"/>
</dbReference>
<sequence length="202" mass="20890">MILRALALAAALAPAGALAQGVPVPAPLDGIARANWSGWDVRWHCTAFAVAPSVAVTAGHCLTPLSLPRLTLLFGYDRADYAERLVPGRAVTLGPDTAALCLPGEAPEALPVAEAPPRVGDLLRVTGYGRPRKEVQTEVACTVLQVEDEALILDCPLTHGASGAPVLTLDGEVVAVASGTTETWSRAMRLSPAALQACDTAQ</sequence>